<name>A0A540VBA5_9CHLR</name>
<proteinExistence type="predicted"/>
<dbReference type="InterPro" id="IPR000771">
    <property type="entry name" value="FBA_II"/>
</dbReference>
<gene>
    <name evidence="2" type="ORF">FKZ61_18795</name>
</gene>
<dbReference type="AlphaFoldDB" id="A0A540VBA5"/>
<sequence>MQIDGKQVQVVDADRLRNEHIDVLVRDAVFGTEPVKAFARWLIWEAGQALNVRPASIHEFYIARSRDEWKDRTVPAMNIRFTTYDTARAAIRAAQKTRAGAFIFEIARSEMGYTDQEPAEYSACLIAAAIKEGYSGPIFIQGDHFQVKASTYKKNPEAAIQEVKDLIAKAIPAGFWNIDIDTSTLVTLEPESLDEQQRHNYTRSAELTRWVRELEPEGVTVSLGGEIGEVGEKNSTPEELDAYIEGYKQVLADLGDNLVGLSKISVQTGTSHGGVVLPDGSIAEVAVDFEALRILGERARQHGTGGAVQHGASTLPEEMFHKFPEVQTLEIHLATGFQNLFMDHPAFPADLKEKIYRYLDANHADERKPGQTDAQFYYSTRKKAIGPFKPELWALPEDVKAQLYQALEDQFCFFYEKLNVVNTRELIDRLVTTVEYHQPMPASARMVGDDLGLAD</sequence>
<dbReference type="PANTHER" id="PTHR30304">
    <property type="entry name" value="D-TAGATOSE-1,6-BISPHOSPHATE ALDOLASE"/>
    <property type="match status" value="1"/>
</dbReference>
<comment type="caution">
    <text evidence="2">The sequence shown here is derived from an EMBL/GenBank/DDBJ whole genome shotgun (WGS) entry which is preliminary data.</text>
</comment>
<dbReference type="Gene3D" id="3.20.20.70">
    <property type="entry name" value="Aldolase class I"/>
    <property type="match status" value="1"/>
</dbReference>
<dbReference type="GO" id="GO:0016832">
    <property type="term" value="F:aldehyde-lyase activity"/>
    <property type="evidence" value="ECO:0007669"/>
    <property type="project" value="InterPro"/>
</dbReference>
<dbReference type="InterPro" id="IPR050246">
    <property type="entry name" value="Class_II_FBP_aldolase"/>
</dbReference>
<organism evidence="2 3">
    <name type="scientific">Litorilinea aerophila</name>
    <dbReference type="NCBI Taxonomy" id="1204385"/>
    <lineage>
        <taxon>Bacteria</taxon>
        <taxon>Bacillati</taxon>
        <taxon>Chloroflexota</taxon>
        <taxon>Caldilineae</taxon>
        <taxon>Caldilineales</taxon>
        <taxon>Caldilineaceae</taxon>
        <taxon>Litorilinea</taxon>
    </lineage>
</organism>
<dbReference type="Pfam" id="PF01116">
    <property type="entry name" value="F_bP_aldolase"/>
    <property type="match status" value="1"/>
</dbReference>
<evidence type="ECO:0000256" key="1">
    <source>
        <dbReference type="ARBA" id="ARBA00001947"/>
    </source>
</evidence>
<comment type="cofactor">
    <cofactor evidence="1">
        <name>Zn(2+)</name>
        <dbReference type="ChEBI" id="CHEBI:29105"/>
    </cofactor>
</comment>
<dbReference type="InParanoid" id="A0A540VBA5"/>
<dbReference type="PANTHER" id="PTHR30304:SF0">
    <property type="entry name" value="D-TAGATOSE-1,6-BISPHOSPHATE ALDOLASE SUBUNIT GATY-RELATED"/>
    <property type="match status" value="1"/>
</dbReference>
<dbReference type="InterPro" id="IPR013785">
    <property type="entry name" value="Aldolase_TIM"/>
</dbReference>
<dbReference type="EMBL" id="VIGC01000029">
    <property type="protein sequence ID" value="TQE94031.1"/>
    <property type="molecule type" value="Genomic_DNA"/>
</dbReference>
<keyword evidence="3" id="KW-1185">Reference proteome</keyword>
<evidence type="ECO:0000313" key="3">
    <source>
        <dbReference type="Proteomes" id="UP000317371"/>
    </source>
</evidence>
<protein>
    <submittedName>
        <fullName evidence="2">Aldolase</fullName>
    </submittedName>
</protein>
<evidence type="ECO:0000313" key="2">
    <source>
        <dbReference type="EMBL" id="TQE94031.1"/>
    </source>
</evidence>
<reference evidence="2 3" key="1">
    <citation type="submission" date="2019-06" db="EMBL/GenBank/DDBJ databases">
        <title>Genome sequence of Litorilinea aerophila BAA-2444.</title>
        <authorList>
            <person name="Maclea K.S."/>
            <person name="Maurais E.G."/>
            <person name="Iannazzi L.C."/>
        </authorList>
    </citation>
    <scope>NUCLEOTIDE SEQUENCE [LARGE SCALE GENOMIC DNA]</scope>
    <source>
        <strain evidence="2 3">ATCC BAA-2444</strain>
    </source>
</reference>
<dbReference type="GO" id="GO:0008270">
    <property type="term" value="F:zinc ion binding"/>
    <property type="evidence" value="ECO:0007669"/>
    <property type="project" value="InterPro"/>
</dbReference>
<dbReference type="Proteomes" id="UP000317371">
    <property type="component" value="Unassembled WGS sequence"/>
</dbReference>
<accession>A0A540VBA5</accession>
<dbReference type="OrthoDB" id="9803995at2"/>
<dbReference type="GO" id="GO:0005975">
    <property type="term" value="P:carbohydrate metabolic process"/>
    <property type="evidence" value="ECO:0007669"/>
    <property type="project" value="InterPro"/>
</dbReference>
<dbReference type="SUPFAM" id="SSF51569">
    <property type="entry name" value="Aldolase"/>
    <property type="match status" value="1"/>
</dbReference>